<feature type="transmembrane region" description="Helical" evidence="1">
    <location>
        <begin position="182"/>
        <end position="200"/>
    </location>
</feature>
<reference evidence="2 3" key="1">
    <citation type="submission" date="2020-07" db="EMBL/GenBank/DDBJ databases">
        <title>Genomic Encyclopedia of Type Strains, Phase IV (KMG-V): Genome sequencing to study the core and pangenomes of soil and plant-associated prokaryotes.</title>
        <authorList>
            <person name="Whitman W."/>
        </authorList>
    </citation>
    <scope>NUCLEOTIDE SEQUENCE [LARGE SCALE GENOMIC DNA]</scope>
    <source>
        <strain evidence="2 3">SAS40</strain>
    </source>
</reference>
<keyword evidence="1" id="KW-1133">Transmembrane helix</keyword>
<dbReference type="PANTHER" id="PTHR43471">
    <property type="entry name" value="ABC TRANSPORTER PERMEASE"/>
    <property type="match status" value="1"/>
</dbReference>
<sequence length="473" mass="51771">MSMLKHEWRLLMRSRLTVAALLLLLVLTALAVGAGIAQVRTEAATIARLTAMHDTAASTARDPTHGGDAGYVAYYTFFPTWQSPSAASFLAAGMRDVSPYVLRVRALALQSQLHDGETLNPEVTVLGRFDLAFVLTYLAPLFVIALLHDLVSDERQSGRLRLLLTLPGPVAALWWRRAALRYLALFACVAMPVIVGSGVQGLPLPAVAEVLTVVAAYLAFWVGLALIVGARPWRAATHAIALMGVWAVLTLVLPGLANLASSRAAPVGQGVDLTLTQREHINAAWDRPRDETMQAFFQTHPQWSATAALPEKFHWKWYFAFHQLGDEAVAADAQAYRDGLLTRQTWSEHLGWVLPGVAVQVALQRLAETDLRAQLAYQDRVTAFHDRLRAFYYPFVFNDVRFTRHDVARLPRFGEPVDTPLALSTVDAPGVEVGRNDAKNAATADVPGWARVAASGLLMLLLGGLAIRRVRLD</sequence>
<feature type="transmembrane region" description="Helical" evidence="1">
    <location>
        <begin position="206"/>
        <end position="227"/>
    </location>
</feature>
<dbReference type="Proteomes" id="UP000542125">
    <property type="component" value="Unassembled WGS sequence"/>
</dbReference>
<evidence type="ECO:0000313" key="3">
    <source>
        <dbReference type="Proteomes" id="UP000542125"/>
    </source>
</evidence>
<dbReference type="EMBL" id="JACBYR010000001">
    <property type="protein sequence ID" value="NYE84203.1"/>
    <property type="molecule type" value="Genomic_DNA"/>
</dbReference>
<dbReference type="AlphaFoldDB" id="A0A7Y9IXE0"/>
<protein>
    <submittedName>
        <fullName evidence="2">ABC-2 type transport system permease protein</fullName>
    </submittedName>
</protein>
<evidence type="ECO:0000313" key="2">
    <source>
        <dbReference type="EMBL" id="NYE84203.1"/>
    </source>
</evidence>
<feature type="transmembrane region" description="Helical" evidence="1">
    <location>
        <begin position="131"/>
        <end position="151"/>
    </location>
</feature>
<keyword evidence="1" id="KW-0472">Membrane</keyword>
<evidence type="ECO:0000256" key="1">
    <source>
        <dbReference type="SAM" id="Phobius"/>
    </source>
</evidence>
<dbReference type="RefSeq" id="WP_179587920.1">
    <property type="nucleotide sequence ID" value="NZ_JACBYR010000001.1"/>
</dbReference>
<dbReference type="PANTHER" id="PTHR43471:SF1">
    <property type="entry name" value="ABC TRANSPORTER PERMEASE PROTEIN NOSY-RELATED"/>
    <property type="match status" value="1"/>
</dbReference>
<keyword evidence="3" id="KW-1185">Reference proteome</keyword>
<dbReference type="Pfam" id="PF12040">
    <property type="entry name" value="DUF3526"/>
    <property type="match status" value="1"/>
</dbReference>
<accession>A0A7Y9IXE0</accession>
<comment type="caution">
    <text evidence="2">The sequence shown here is derived from an EMBL/GenBank/DDBJ whole genome shotgun (WGS) entry which is preliminary data.</text>
</comment>
<gene>
    <name evidence="2" type="ORF">FHW18_003474</name>
</gene>
<feature type="transmembrane region" description="Helical" evidence="1">
    <location>
        <begin position="239"/>
        <end position="257"/>
    </location>
</feature>
<dbReference type="InterPro" id="IPR021913">
    <property type="entry name" value="DUF3526"/>
</dbReference>
<name>A0A7Y9IXE0_9BURK</name>
<organism evidence="2 3">
    <name type="scientific">Pigmentiphaga litoralis</name>
    <dbReference type="NCBI Taxonomy" id="516702"/>
    <lineage>
        <taxon>Bacteria</taxon>
        <taxon>Pseudomonadati</taxon>
        <taxon>Pseudomonadota</taxon>
        <taxon>Betaproteobacteria</taxon>
        <taxon>Burkholderiales</taxon>
        <taxon>Alcaligenaceae</taxon>
        <taxon>Pigmentiphaga</taxon>
    </lineage>
</organism>
<proteinExistence type="predicted"/>
<keyword evidence="1" id="KW-0812">Transmembrane</keyword>